<evidence type="ECO:0000256" key="1">
    <source>
        <dbReference type="ARBA" id="ARBA00004651"/>
    </source>
</evidence>
<dbReference type="PROSITE" id="PS50893">
    <property type="entry name" value="ABC_TRANSPORTER_2"/>
    <property type="match status" value="1"/>
</dbReference>
<dbReference type="InterPro" id="IPR027417">
    <property type="entry name" value="P-loop_NTPase"/>
</dbReference>
<keyword evidence="7" id="KW-0653">Protein transport</keyword>
<reference evidence="11 12" key="2">
    <citation type="journal article" date="2016" name="Genome Announc.">
        <title>Complete Genome Sequence of a Strain of Azospirillum thiophilum Isolated from a Sulfide Spring.</title>
        <authorList>
            <person name="Fomenkov A."/>
            <person name="Vincze T."/>
            <person name="Grabovich M."/>
            <person name="Anton B.P."/>
            <person name="Dubinina G."/>
            <person name="Orlova M."/>
            <person name="Belousova E."/>
            <person name="Roberts R.J."/>
        </authorList>
    </citation>
    <scope>NUCLEOTIDE SEQUENCE [LARGE SCALE GENOMIC DNA]</scope>
    <source>
        <strain evidence="11 12">BV-S</strain>
    </source>
</reference>
<dbReference type="Gene3D" id="3.90.70.10">
    <property type="entry name" value="Cysteine proteinases"/>
    <property type="match status" value="1"/>
</dbReference>
<dbReference type="PROSITE" id="PS50990">
    <property type="entry name" value="PEPTIDASE_C39"/>
    <property type="match status" value="1"/>
</dbReference>
<evidence type="ECO:0000313" key="12">
    <source>
        <dbReference type="Proteomes" id="UP000069935"/>
    </source>
</evidence>
<dbReference type="Pfam" id="PF03412">
    <property type="entry name" value="Peptidase_C39"/>
    <property type="match status" value="1"/>
</dbReference>
<dbReference type="GO" id="GO:0016887">
    <property type="term" value="F:ATP hydrolysis activity"/>
    <property type="evidence" value="ECO:0007669"/>
    <property type="project" value="InterPro"/>
</dbReference>
<keyword evidence="7" id="KW-0080">Bacteriocin transport</keyword>
<organism evidence="11 12">
    <name type="scientific">Azospirillum thiophilum</name>
    <dbReference type="NCBI Taxonomy" id="528244"/>
    <lineage>
        <taxon>Bacteria</taxon>
        <taxon>Pseudomonadati</taxon>
        <taxon>Pseudomonadota</taxon>
        <taxon>Alphaproteobacteria</taxon>
        <taxon>Rhodospirillales</taxon>
        <taxon>Azospirillaceae</taxon>
        <taxon>Azospirillum</taxon>
    </lineage>
</organism>
<dbReference type="InterPro" id="IPR039421">
    <property type="entry name" value="Type_1_exporter"/>
</dbReference>
<dbReference type="GO" id="GO:0008233">
    <property type="term" value="F:peptidase activity"/>
    <property type="evidence" value="ECO:0007669"/>
    <property type="project" value="InterPro"/>
</dbReference>
<evidence type="ECO:0000256" key="2">
    <source>
        <dbReference type="ARBA" id="ARBA00022692"/>
    </source>
</evidence>
<dbReference type="GO" id="GO:0005524">
    <property type="term" value="F:ATP binding"/>
    <property type="evidence" value="ECO:0007669"/>
    <property type="project" value="UniProtKB-KW"/>
</dbReference>
<feature type="transmembrane region" description="Helical" evidence="8">
    <location>
        <begin position="387"/>
        <end position="409"/>
    </location>
</feature>
<dbReference type="SUPFAM" id="SSF90123">
    <property type="entry name" value="ABC transporter transmembrane region"/>
    <property type="match status" value="1"/>
</dbReference>
<keyword evidence="2 8" id="KW-0812">Transmembrane</keyword>
<dbReference type="InterPro" id="IPR036640">
    <property type="entry name" value="ABC1_TM_sf"/>
</dbReference>
<keyword evidence="12" id="KW-1185">Reference proteome</keyword>
<evidence type="ECO:0000256" key="6">
    <source>
        <dbReference type="ARBA" id="ARBA00023136"/>
    </source>
</evidence>
<evidence type="ECO:0000259" key="10">
    <source>
        <dbReference type="PROSITE" id="PS50990"/>
    </source>
</evidence>
<feature type="transmembrane region" description="Helical" evidence="8">
    <location>
        <begin position="168"/>
        <end position="193"/>
    </location>
</feature>
<feature type="transmembrane region" description="Helical" evidence="8">
    <location>
        <begin position="270"/>
        <end position="292"/>
    </location>
</feature>
<dbReference type="GO" id="GO:0005886">
    <property type="term" value="C:plasma membrane"/>
    <property type="evidence" value="ECO:0007669"/>
    <property type="project" value="UniProtKB-SubCell"/>
</dbReference>
<dbReference type="InterPro" id="IPR003439">
    <property type="entry name" value="ABC_transporter-like_ATP-bd"/>
</dbReference>
<keyword evidence="6 8" id="KW-0472">Membrane</keyword>
<comment type="subcellular location">
    <subcellularLocation>
        <location evidence="1">Cell membrane</location>
        <topology evidence="1">Multi-pass membrane protein</topology>
    </subcellularLocation>
</comment>
<dbReference type="Gene3D" id="1.20.1560.10">
    <property type="entry name" value="ABC transporter type 1, transmembrane domain"/>
    <property type="match status" value="1"/>
</dbReference>
<evidence type="ECO:0000256" key="5">
    <source>
        <dbReference type="ARBA" id="ARBA00022989"/>
    </source>
</evidence>
<proteinExistence type="predicted"/>
<dbReference type="PROSITE" id="PS00211">
    <property type="entry name" value="ABC_TRANSPORTER_1"/>
    <property type="match status" value="1"/>
</dbReference>
<dbReference type="PANTHER" id="PTHR24221">
    <property type="entry name" value="ATP-BINDING CASSETTE SUB-FAMILY B"/>
    <property type="match status" value="1"/>
</dbReference>
<keyword evidence="3" id="KW-0547">Nucleotide-binding</keyword>
<keyword evidence="7" id="KW-0813">Transport</keyword>
<feature type="domain" description="Peptidase C39" evidence="10">
    <location>
        <begin position="16"/>
        <end position="135"/>
    </location>
</feature>
<dbReference type="AlphaFoldDB" id="A0AAC8W2R3"/>
<keyword evidence="5 8" id="KW-1133">Transmembrane helix</keyword>
<evidence type="ECO:0000256" key="4">
    <source>
        <dbReference type="ARBA" id="ARBA00022840"/>
    </source>
</evidence>
<dbReference type="GO" id="GO:0034040">
    <property type="term" value="F:ATPase-coupled lipid transmembrane transporter activity"/>
    <property type="evidence" value="ECO:0007669"/>
    <property type="project" value="TreeGrafter"/>
</dbReference>
<dbReference type="EMBL" id="CP012404">
    <property type="protein sequence ID" value="ALG73977.1"/>
    <property type="molecule type" value="Genomic_DNA"/>
</dbReference>
<gene>
    <name evidence="11" type="ORF">AL072_23375</name>
</gene>
<evidence type="ECO:0000256" key="7">
    <source>
        <dbReference type="ARBA" id="ARBA00043264"/>
    </source>
</evidence>
<dbReference type="Proteomes" id="UP000069935">
    <property type="component" value="Chromosome 4"/>
</dbReference>
<dbReference type="Gene3D" id="3.40.50.300">
    <property type="entry name" value="P-loop containing nucleotide triphosphate hydrolases"/>
    <property type="match status" value="1"/>
</dbReference>
<dbReference type="InterPro" id="IPR003593">
    <property type="entry name" value="AAA+_ATPase"/>
</dbReference>
<evidence type="ECO:0000313" key="11">
    <source>
        <dbReference type="EMBL" id="ALG73977.1"/>
    </source>
</evidence>
<reference evidence="12" key="1">
    <citation type="submission" date="2015-08" db="EMBL/GenBank/DDBJ databases">
        <title>Complete Genome Sequence of Azospirillum thiophilum BV-S.</title>
        <authorList>
            <person name="Fomenkov A."/>
            <person name="Vincze T."/>
            <person name="Grabovich M."/>
            <person name="Dubinina G."/>
            <person name="Orlova M."/>
            <person name="Belousova E."/>
            <person name="Roberts R.J."/>
        </authorList>
    </citation>
    <scope>NUCLEOTIDE SEQUENCE [LARGE SCALE GENOMIC DNA]</scope>
    <source>
        <strain evidence="12">BV-S</strain>
    </source>
</reference>
<dbReference type="Pfam" id="PF00005">
    <property type="entry name" value="ABC_tran"/>
    <property type="match status" value="1"/>
</dbReference>
<feature type="transmembrane region" description="Helical" evidence="8">
    <location>
        <begin position="199"/>
        <end position="216"/>
    </location>
</feature>
<name>A0AAC8W2R3_9PROT</name>
<evidence type="ECO:0008006" key="13">
    <source>
        <dbReference type="Google" id="ProtNLM"/>
    </source>
</evidence>
<dbReference type="PANTHER" id="PTHR24221:SF654">
    <property type="entry name" value="ATP-BINDING CASSETTE SUB-FAMILY B MEMBER 6"/>
    <property type="match status" value="1"/>
</dbReference>
<sequence length="685" mass="70130">MRDVLCRRAATPELRQGETTECGLAALAIMLAHHGRPVPLERLRAEAGSTRLGVTARTLIQIARRHGMVARAFRKEPEGLAALGFPLIIHCRFIHFVVVEAATAEGLLVNDPACGPLVMGWDEVADSFTGIAITVQPPAFDVQAAPSGRRPPTPVRMLVQRLAPQRRLVAAIAGLAITMRVAAVAAAFAAGAWVDGRSGFLPLGSALAATVLAGWARDRATALLGGRLADATAAAAFDRLRRLPPGWFARRSGAQVLAAPLAGGTLQRRIGAVAGLAELPLPVLPLTAVLWIDVQAGAAVGLTLLAALAALSLVHGRRGGVVARLGAAAAVPLVPDEGTVAALGCHKAGGREGELIARLAGRHAGLTVVAQKAAAGHAGLTGLRAGLAGLGFGLALVLGLAGLAAGRLLPGEVLTLAALALAVHRPLGRLDRAGPALQSIKDALYRLDDAESATAGPDPSPVVLKSARPPAAGLSFEDAGFQPSPQAPPLLSGITLRLEPGERLAILGPSGSGKSVLAKLACGLLECSAGSISLAGEPVAAVAQRCPGAVVLVDRASPVTGGTVAGNLRAGDERLADASLVAALELVELWTDLEPRGGLSLALSRGGTELSGGQRRRLALARALLRDPVLLVIDEALDALEPALAARILDRLHRPDRILLVVGRRPETLEGCERHLLLGVAEAAS</sequence>
<dbReference type="GO" id="GO:0043213">
    <property type="term" value="P:bacteriocin transport"/>
    <property type="evidence" value="ECO:0007669"/>
    <property type="project" value="UniProtKB-KW"/>
</dbReference>
<dbReference type="InterPro" id="IPR005074">
    <property type="entry name" value="Peptidase_C39"/>
</dbReference>
<dbReference type="KEGG" id="ati:AL072_23375"/>
<dbReference type="GO" id="GO:0006508">
    <property type="term" value="P:proteolysis"/>
    <property type="evidence" value="ECO:0007669"/>
    <property type="project" value="InterPro"/>
</dbReference>
<evidence type="ECO:0000256" key="8">
    <source>
        <dbReference type="SAM" id="Phobius"/>
    </source>
</evidence>
<feature type="transmembrane region" description="Helical" evidence="8">
    <location>
        <begin position="298"/>
        <end position="316"/>
    </location>
</feature>
<dbReference type="InterPro" id="IPR017871">
    <property type="entry name" value="ABC_transporter-like_CS"/>
</dbReference>
<evidence type="ECO:0000259" key="9">
    <source>
        <dbReference type="PROSITE" id="PS50893"/>
    </source>
</evidence>
<keyword evidence="4" id="KW-0067">ATP-binding</keyword>
<evidence type="ECO:0000256" key="3">
    <source>
        <dbReference type="ARBA" id="ARBA00022741"/>
    </source>
</evidence>
<dbReference type="SUPFAM" id="SSF52540">
    <property type="entry name" value="P-loop containing nucleoside triphosphate hydrolases"/>
    <property type="match status" value="1"/>
</dbReference>
<accession>A0AAC8W2R3</accession>
<feature type="domain" description="ABC transporter" evidence="9">
    <location>
        <begin position="474"/>
        <end position="683"/>
    </location>
</feature>
<dbReference type="SMART" id="SM00382">
    <property type="entry name" value="AAA"/>
    <property type="match status" value="1"/>
</dbReference>
<protein>
    <recommendedName>
        <fullName evidence="13">ABC transporter</fullName>
    </recommendedName>
</protein>